<accession>W6MBM5</accession>
<dbReference type="STRING" id="1400863.BN873_150191"/>
<proteinExistence type="predicted"/>
<dbReference type="AlphaFoldDB" id="W6MBM5"/>
<feature type="region of interest" description="Disordered" evidence="1">
    <location>
        <begin position="21"/>
        <end position="42"/>
    </location>
</feature>
<reference evidence="2" key="2">
    <citation type="submission" date="2014-03" db="EMBL/GenBank/DDBJ databases">
        <title>Candidatus Competibacter-lineage genomes retrieved from metagenomes reveal functional metabolic diversity.</title>
        <authorList>
            <person name="McIlroy S.J."/>
            <person name="Albertsen M."/>
            <person name="Andresen E.K."/>
            <person name="Saunders A.M."/>
            <person name="Kristiansen R."/>
            <person name="Stokholm-Bjerregaard M."/>
            <person name="Nielsen K.L."/>
            <person name="Nielsen P.H."/>
        </authorList>
    </citation>
    <scope>NUCLEOTIDE SEQUENCE</scope>
    <source>
        <strain evidence="2">Run_A_D11</strain>
    </source>
</reference>
<reference evidence="2" key="1">
    <citation type="submission" date="2013-07" db="EMBL/GenBank/DDBJ databases">
        <authorList>
            <person name="McIlroy S."/>
        </authorList>
    </citation>
    <scope>NUCLEOTIDE SEQUENCE [LARGE SCALE GENOMIC DNA]</scope>
    <source>
        <strain evidence="2">Run_A_D11</strain>
    </source>
</reference>
<name>W6MBM5_9GAMM</name>
<gene>
    <name evidence="2" type="ORF">BN873_150191</name>
</gene>
<evidence type="ECO:0000313" key="2">
    <source>
        <dbReference type="EMBL" id="CDI01403.1"/>
    </source>
</evidence>
<keyword evidence="3" id="KW-1185">Reference proteome</keyword>
<organism evidence="2 3">
    <name type="scientific">Candidatus Competibacter denitrificans Run_A_D11</name>
    <dbReference type="NCBI Taxonomy" id="1400863"/>
    <lineage>
        <taxon>Bacteria</taxon>
        <taxon>Pseudomonadati</taxon>
        <taxon>Pseudomonadota</taxon>
        <taxon>Gammaproteobacteria</taxon>
        <taxon>Candidatus Competibacteraceae</taxon>
        <taxon>Candidatus Competibacter</taxon>
    </lineage>
</organism>
<dbReference type="EMBL" id="CBTJ020000020">
    <property type="protein sequence ID" value="CDI01403.1"/>
    <property type="molecule type" value="Genomic_DNA"/>
</dbReference>
<sequence>MNAVGFRVWLTASLAKEPIFEDSKISPPDPFTRAGLLSPARR</sequence>
<comment type="caution">
    <text evidence="2">The sequence shown here is derived from an EMBL/GenBank/DDBJ whole genome shotgun (WGS) entry which is preliminary data.</text>
</comment>
<evidence type="ECO:0000256" key="1">
    <source>
        <dbReference type="SAM" id="MobiDB-lite"/>
    </source>
</evidence>
<dbReference type="Proteomes" id="UP000035760">
    <property type="component" value="Unassembled WGS sequence"/>
</dbReference>
<evidence type="ECO:0000313" key="3">
    <source>
        <dbReference type="Proteomes" id="UP000035760"/>
    </source>
</evidence>
<protein>
    <submittedName>
        <fullName evidence="2">Uncharacterized protein</fullName>
    </submittedName>
</protein>